<dbReference type="Proteomes" id="UP000887116">
    <property type="component" value="Unassembled WGS sequence"/>
</dbReference>
<accession>A0A8X6FPG9</accession>
<sequence>MLAEIKLFMLRSLLKYSKAVAKILPDYDPDLITPIMIVGDSNVNDTQNRPLPVFMVGEFNLSCIETSTTTLGNTCIDLTFTRISMYPVCHFCYTYL</sequence>
<protein>
    <submittedName>
        <fullName evidence="1">Uncharacterized protein</fullName>
    </submittedName>
</protein>
<reference evidence="1" key="1">
    <citation type="submission" date="2020-07" db="EMBL/GenBank/DDBJ databases">
        <title>Multicomponent nature underlies the extraordinary mechanical properties of spider dragline silk.</title>
        <authorList>
            <person name="Kono N."/>
            <person name="Nakamura H."/>
            <person name="Mori M."/>
            <person name="Yoshida Y."/>
            <person name="Ohtoshi R."/>
            <person name="Malay A.D."/>
            <person name="Moran D.A.P."/>
            <person name="Tomita M."/>
            <person name="Numata K."/>
            <person name="Arakawa K."/>
        </authorList>
    </citation>
    <scope>NUCLEOTIDE SEQUENCE</scope>
</reference>
<dbReference type="EMBL" id="BMAO01003046">
    <property type="protein sequence ID" value="GFQ85302.1"/>
    <property type="molecule type" value="Genomic_DNA"/>
</dbReference>
<gene>
    <name evidence="1" type="ORF">TNCT_137641</name>
</gene>
<evidence type="ECO:0000313" key="2">
    <source>
        <dbReference type="Proteomes" id="UP000887116"/>
    </source>
</evidence>
<organism evidence="1 2">
    <name type="scientific">Trichonephila clavata</name>
    <name type="common">Joro spider</name>
    <name type="synonym">Nephila clavata</name>
    <dbReference type="NCBI Taxonomy" id="2740835"/>
    <lineage>
        <taxon>Eukaryota</taxon>
        <taxon>Metazoa</taxon>
        <taxon>Ecdysozoa</taxon>
        <taxon>Arthropoda</taxon>
        <taxon>Chelicerata</taxon>
        <taxon>Arachnida</taxon>
        <taxon>Araneae</taxon>
        <taxon>Araneomorphae</taxon>
        <taxon>Entelegynae</taxon>
        <taxon>Araneoidea</taxon>
        <taxon>Nephilidae</taxon>
        <taxon>Trichonephila</taxon>
    </lineage>
</organism>
<keyword evidence="2" id="KW-1185">Reference proteome</keyword>
<name>A0A8X6FPG9_TRICU</name>
<dbReference type="AlphaFoldDB" id="A0A8X6FPG9"/>
<evidence type="ECO:0000313" key="1">
    <source>
        <dbReference type="EMBL" id="GFQ85302.1"/>
    </source>
</evidence>
<proteinExistence type="predicted"/>
<comment type="caution">
    <text evidence="1">The sequence shown here is derived from an EMBL/GenBank/DDBJ whole genome shotgun (WGS) entry which is preliminary data.</text>
</comment>
<dbReference type="OrthoDB" id="10581164at2759"/>